<protein>
    <submittedName>
        <fullName evidence="1">Uncharacterized protein</fullName>
    </submittedName>
</protein>
<reference evidence="1" key="1">
    <citation type="submission" date="2022-07" db="EMBL/GenBank/DDBJ databases">
        <title>Fungi with potential for degradation of polypropylene.</title>
        <authorList>
            <person name="Gostincar C."/>
        </authorList>
    </citation>
    <scope>NUCLEOTIDE SEQUENCE</scope>
    <source>
        <strain evidence="1">EXF-13287</strain>
    </source>
</reference>
<sequence>MEEFKKVDVMVSSMQLLELGLNMHGARSRILILHLHFSANTLIQTIHRLGESFYDVKEQRMLRMWCFQIRVESTLPSWLNGDLRDMCAYELMRQYFGAPFSRYA</sequence>
<keyword evidence="2" id="KW-1185">Reference proteome</keyword>
<gene>
    <name evidence="1" type="ORF">NKR19_g248</name>
</gene>
<dbReference type="EMBL" id="JANBVN010000002">
    <property type="protein sequence ID" value="KAJ9165620.1"/>
    <property type="molecule type" value="Genomic_DNA"/>
</dbReference>
<evidence type="ECO:0000313" key="2">
    <source>
        <dbReference type="Proteomes" id="UP001174691"/>
    </source>
</evidence>
<evidence type="ECO:0000313" key="1">
    <source>
        <dbReference type="EMBL" id="KAJ9165620.1"/>
    </source>
</evidence>
<proteinExistence type="predicted"/>
<comment type="caution">
    <text evidence="1">The sequence shown here is derived from an EMBL/GenBank/DDBJ whole genome shotgun (WGS) entry which is preliminary data.</text>
</comment>
<dbReference type="Proteomes" id="UP001174691">
    <property type="component" value="Unassembled WGS sequence"/>
</dbReference>
<organism evidence="1 2">
    <name type="scientific">Coniochaeta hoffmannii</name>
    <dbReference type="NCBI Taxonomy" id="91930"/>
    <lineage>
        <taxon>Eukaryota</taxon>
        <taxon>Fungi</taxon>
        <taxon>Dikarya</taxon>
        <taxon>Ascomycota</taxon>
        <taxon>Pezizomycotina</taxon>
        <taxon>Sordariomycetes</taxon>
        <taxon>Sordariomycetidae</taxon>
        <taxon>Coniochaetales</taxon>
        <taxon>Coniochaetaceae</taxon>
        <taxon>Coniochaeta</taxon>
    </lineage>
</organism>
<accession>A0AA38W4G1</accession>
<name>A0AA38W4G1_9PEZI</name>
<dbReference type="AlphaFoldDB" id="A0AA38W4G1"/>